<dbReference type="Pfam" id="PF01910">
    <property type="entry name" value="Thiamine_BP"/>
    <property type="match status" value="1"/>
</dbReference>
<dbReference type="InterPro" id="IPR002767">
    <property type="entry name" value="Thiamine_BP"/>
</dbReference>
<proteinExistence type="inferred from homology"/>
<dbReference type="Gene3D" id="3.30.70.930">
    <property type="match status" value="1"/>
</dbReference>
<dbReference type="InterPro" id="IPR029756">
    <property type="entry name" value="MTH1187/YkoF-like"/>
</dbReference>
<evidence type="ECO:0000259" key="2">
    <source>
        <dbReference type="Pfam" id="PF01910"/>
    </source>
</evidence>
<dbReference type="GO" id="GO:0005829">
    <property type="term" value="C:cytosol"/>
    <property type="evidence" value="ECO:0007669"/>
    <property type="project" value="TreeGrafter"/>
</dbReference>
<evidence type="ECO:0000313" key="3">
    <source>
        <dbReference type="EMBL" id="GIO37979.1"/>
    </source>
</evidence>
<comment type="caution">
    <text evidence="3">The sequence shown here is derived from an EMBL/GenBank/DDBJ whole genome shotgun (WGS) entry which is preliminary data.</text>
</comment>
<comment type="similarity">
    <text evidence="1">Belongs to the UPF0045 family.</text>
</comment>
<dbReference type="SUPFAM" id="SSF89957">
    <property type="entry name" value="MTH1187/YkoF-like"/>
    <property type="match status" value="1"/>
</dbReference>
<keyword evidence="4" id="KW-1185">Reference proteome</keyword>
<gene>
    <name evidence="3" type="ORF">J41TS12_28400</name>
</gene>
<dbReference type="RefSeq" id="WP_212940189.1">
    <property type="nucleotide sequence ID" value="NZ_BORR01000009.1"/>
</dbReference>
<evidence type="ECO:0000256" key="1">
    <source>
        <dbReference type="ARBA" id="ARBA00010272"/>
    </source>
</evidence>
<dbReference type="PANTHER" id="PTHR33777">
    <property type="entry name" value="UPF0045 PROTEIN ECM15"/>
    <property type="match status" value="1"/>
</dbReference>
<sequence length="98" mass="10873">MSNTLLSIQIIPKTPNGEDSIPYVDRAIEVIQSSGVKYQVNALETTMEGDLDELLEIVKKMNVAVAEFGSNSIISQVKIVYNPEKGVSMDKLVEKYRP</sequence>
<dbReference type="Proteomes" id="UP000681162">
    <property type="component" value="Unassembled WGS sequence"/>
</dbReference>
<reference evidence="3 4" key="1">
    <citation type="submission" date="2021-03" db="EMBL/GenBank/DDBJ databases">
        <title>Antimicrobial resistance genes in bacteria isolated from Japanese honey, and their potential for conferring macrolide and lincosamide resistance in the American foulbrood pathogen Paenibacillus larvae.</title>
        <authorList>
            <person name="Okamoto M."/>
            <person name="Kumagai M."/>
            <person name="Kanamori H."/>
            <person name="Takamatsu D."/>
        </authorList>
    </citation>
    <scope>NUCLEOTIDE SEQUENCE [LARGE SCALE GENOMIC DNA]</scope>
    <source>
        <strain evidence="3 4">J41TS12</strain>
    </source>
</reference>
<evidence type="ECO:0000313" key="4">
    <source>
        <dbReference type="Proteomes" id="UP000681162"/>
    </source>
</evidence>
<feature type="domain" description="Thiamine-binding protein" evidence="2">
    <location>
        <begin position="7"/>
        <end position="96"/>
    </location>
</feature>
<dbReference type="InterPro" id="IPR051614">
    <property type="entry name" value="UPF0045_domain"/>
</dbReference>
<dbReference type="AlphaFoldDB" id="A0A919XU12"/>
<dbReference type="PANTHER" id="PTHR33777:SF1">
    <property type="entry name" value="UPF0045 PROTEIN ECM15"/>
    <property type="match status" value="1"/>
</dbReference>
<accession>A0A919XU12</accession>
<protein>
    <recommendedName>
        <fullName evidence="2">Thiamine-binding protein domain-containing protein</fullName>
    </recommendedName>
</protein>
<organism evidence="3 4">
    <name type="scientific">Paenibacillus antibioticophila</name>
    <dbReference type="NCBI Taxonomy" id="1274374"/>
    <lineage>
        <taxon>Bacteria</taxon>
        <taxon>Bacillati</taxon>
        <taxon>Bacillota</taxon>
        <taxon>Bacilli</taxon>
        <taxon>Bacillales</taxon>
        <taxon>Paenibacillaceae</taxon>
        <taxon>Paenibacillus</taxon>
    </lineage>
</organism>
<dbReference type="EMBL" id="BORR01000009">
    <property type="protein sequence ID" value="GIO37979.1"/>
    <property type="molecule type" value="Genomic_DNA"/>
</dbReference>
<name>A0A919XU12_9BACL</name>